<dbReference type="PhylomeDB" id="A0A0G4EF30"/>
<organism evidence="2 3">
    <name type="scientific">Vitrella brassicaformis (strain CCMP3155)</name>
    <dbReference type="NCBI Taxonomy" id="1169540"/>
    <lineage>
        <taxon>Eukaryota</taxon>
        <taxon>Sar</taxon>
        <taxon>Alveolata</taxon>
        <taxon>Colpodellida</taxon>
        <taxon>Vitrellaceae</taxon>
        <taxon>Vitrella</taxon>
    </lineage>
</organism>
<reference evidence="2 3" key="1">
    <citation type="submission" date="2014-11" db="EMBL/GenBank/DDBJ databases">
        <authorList>
            <person name="Zhu J."/>
            <person name="Qi W."/>
            <person name="Song R."/>
        </authorList>
    </citation>
    <scope>NUCLEOTIDE SEQUENCE [LARGE SCALE GENOMIC DNA]</scope>
</reference>
<accession>A0A0G4EF30</accession>
<dbReference type="VEuPathDB" id="CryptoDB:Vbra_1990"/>
<gene>
    <name evidence="2" type="ORF">Vbra_1990</name>
</gene>
<feature type="domain" description="RNA-editing substrate-binding complex 6 protein" evidence="1">
    <location>
        <begin position="4"/>
        <end position="151"/>
    </location>
</feature>
<dbReference type="InParanoid" id="A0A0G4EF30"/>
<evidence type="ECO:0000259" key="1">
    <source>
        <dbReference type="Pfam" id="PF26188"/>
    </source>
</evidence>
<evidence type="ECO:0000313" key="3">
    <source>
        <dbReference type="Proteomes" id="UP000041254"/>
    </source>
</evidence>
<dbReference type="AlphaFoldDB" id="A0A0G4EF30"/>
<proteinExistence type="predicted"/>
<keyword evidence="3" id="KW-1185">Reference proteome</keyword>
<sequence length="196" mass="21550">MVLCAFAKADRRDAAVFFALAPVIVQQIDTLTPEHISMALNAFARVIIMNTYLLQTVASRLSKEFLCSFSPRATAIIMNAYAKFGYKDARLWELLIWRATGCIRRSDGRDLVAMTCALARVSLAPPSFLVPAVNRLTLLMPSLAPHSIALLTGALDKMTEIGADRQVAKVIRRFRSRLSEHITRAAADENGADAEA</sequence>
<name>A0A0G4EF30_VITBC</name>
<dbReference type="Proteomes" id="UP000041254">
    <property type="component" value="Unassembled WGS sequence"/>
</dbReference>
<evidence type="ECO:0000313" key="2">
    <source>
        <dbReference type="EMBL" id="CEL94324.1"/>
    </source>
</evidence>
<dbReference type="EMBL" id="CDMY01000217">
    <property type="protein sequence ID" value="CEL94324.1"/>
    <property type="molecule type" value="Genomic_DNA"/>
</dbReference>
<dbReference type="InterPro" id="IPR058917">
    <property type="entry name" value="RESC6_dom"/>
</dbReference>
<dbReference type="Pfam" id="PF26188">
    <property type="entry name" value="RESC6"/>
    <property type="match status" value="1"/>
</dbReference>
<protein>
    <recommendedName>
        <fullName evidence="1">RNA-editing substrate-binding complex 6 protein domain-containing protein</fullName>
    </recommendedName>
</protein>